<evidence type="ECO:0000313" key="2">
    <source>
        <dbReference type="Proteomes" id="UP000237682"/>
    </source>
</evidence>
<dbReference type="OrthoDB" id="8476670at2"/>
<proteinExistence type="predicted"/>
<keyword evidence="2" id="KW-1185">Reference proteome</keyword>
<gene>
    <name evidence="1" type="ORF">C5L14_23255</name>
</gene>
<name>A0A2S9Q7N7_9HYPH</name>
<comment type="caution">
    <text evidence="1">The sequence shown here is derived from an EMBL/GenBank/DDBJ whole genome shotgun (WGS) entry which is preliminary data.</text>
</comment>
<protein>
    <submittedName>
        <fullName evidence="1">Uncharacterized protein</fullName>
    </submittedName>
</protein>
<dbReference type="AlphaFoldDB" id="A0A2S9Q7N7"/>
<organism evidence="1 2">
    <name type="scientific">Labrys okinawensis</name>
    <dbReference type="NCBI Taxonomy" id="346911"/>
    <lineage>
        <taxon>Bacteria</taxon>
        <taxon>Pseudomonadati</taxon>
        <taxon>Pseudomonadota</taxon>
        <taxon>Alphaproteobacteria</taxon>
        <taxon>Hyphomicrobiales</taxon>
        <taxon>Xanthobacteraceae</taxon>
        <taxon>Labrys</taxon>
    </lineage>
</organism>
<dbReference type="Proteomes" id="UP000237682">
    <property type="component" value="Unassembled WGS sequence"/>
</dbReference>
<accession>A0A2S9Q7N7</accession>
<reference evidence="1 2" key="1">
    <citation type="submission" date="2018-02" db="EMBL/GenBank/DDBJ databases">
        <title>Whole genome sequencing of endophytic bacterium.</title>
        <authorList>
            <person name="Eedara R."/>
            <person name="Podile A.R."/>
        </authorList>
    </citation>
    <scope>NUCLEOTIDE SEQUENCE [LARGE SCALE GENOMIC DNA]</scope>
    <source>
        <strain evidence="1 2">RP1T</strain>
    </source>
</reference>
<sequence length="269" mass="29633">MKILGTIAAALKGKTALTSTKLADLITQTEAETAAARRRLAELEAKRPDMAIADEADRRRYRSDLASTRDDVEDGEAALQSLRTKHTAAIEAEAEDGRKRTHKAAKARADELPNLIDEYGRLAQLVRDVVAKIAEIDGVVRTANSDLPADTAHIAGSSELRSVPAAPREIVKEKTVDLWVREGRREPASEIVQAKVREESNGRGYHRPEHSPVPEYYAKQWFTRLEYREAAPAVHAISFGEIVLPDAYAPKPKAERPVLVEHIPLKAAA</sequence>
<dbReference type="EMBL" id="PUEJ01000009">
    <property type="protein sequence ID" value="PRH85361.1"/>
    <property type="molecule type" value="Genomic_DNA"/>
</dbReference>
<evidence type="ECO:0000313" key="1">
    <source>
        <dbReference type="EMBL" id="PRH85361.1"/>
    </source>
</evidence>
<dbReference type="RefSeq" id="WP_105864450.1">
    <property type="nucleotide sequence ID" value="NZ_PUEJ01000009.1"/>
</dbReference>